<dbReference type="EMBL" id="CP043028">
    <property type="protein sequence ID" value="QFJ55197.1"/>
    <property type="molecule type" value="Genomic_DNA"/>
</dbReference>
<name>A0A5P6VRF4_PSEXY</name>
<dbReference type="GO" id="GO:0045454">
    <property type="term" value="P:cell redox homeostasis"/>
    <property type="evidence" value="ECO:0007669"/>
    <property type="project" value="TreeGrafter"/>
</dbReference>
<dbReference type="KEGG" id="pxv:FXF36_10150"/>
<dbReference type="InterPro" id="IPR005746">
    <property type="entry name" value="Thioredoxin"/>
</dbReference>
<evidence type="ECO:0000313" key="12">
    <source>
        <dbReference type="EMBL" id="QFJ55197.1"/>
    </source>
</evidence>
<dbReference type="FunFam" id="3.40.30.10:FF:000001">
    <property type="entry name" value="Thioredoxin"/>
    <property type="match status" value="1"/>
</dbReference>
<keyword evidence="3" id="KW-0813">Transport</keyword>
<evidence type="ECO:0000256" key="5">
    <source>
        <dbReference type="ARBA" id="ARBA00023157"/>
    </source>
</evidence>
<proteinExistence type="inferred from homology"/>
<dbReference type="AlphaFoldDB" id="A0A5P6VRF4"/>
<evidence type="ECO:0000313" key="13">
    <source>
        <dbReference type="Proteomes" id="UP000327030"/>
    </source>
</evidence>
<evidence type="ECO:0000256" key="4">
    <source>
        <dbReference type="ARBA" id="ARBA00022982"/>
    </source>
</evidence>
<dbReference type="InterPro" id="IPR013766">
    <property type="entry name" value="Thioredoxin_domain"/>
</dbReference>
<dbReference type="SUPFAM" id="SSF52833">
    <property type="entry name" value="Thioredoxin-like"/>
    <property type="match status" value="1"/>
</dbReference>
<dbReference type="PROSITE" id="PS51352">
    <property type="entry name" value="THIOREDOXIN_2"/>
    <property type="match status" value="1"/>
</dbReference>
<feature type="site" description="Contributes to redox potential value" evidence="9">
    <location>
        <position position="31"/>
    </location>
</feature>
<keyword evidence="5 10" id="KW-1015">Disulfide bond</keyword>
<protein>
    <recommendedName>
        <fullName evidence="2 7">Thioredoxin</fullName>
    </recommendedName>
</protein>
<reference evidence="13" key="1">
    <citation type="submission" date="2019-08" db="EMBL/GenBank/DDBJ databases">
        <title>Complete Genome Sequence of the Polysaccharide-Degrading Rumen Bacterium Pseudobutyrivibrio xylanivorans MA3014.</title>
        <authorList>
            <person name="Palevich N."/>
            <person name="Maclean P.H."/>
            <person name="Kelly W.J."/>
            <person name="Leahy S.C."/>
            <person name="Rakonjac J."/>
            <person name="Attwood G.T."/>
        </authorList>
    </citation>
    <scope>NUCLEOTIDE SEQUENCE [LARGE SCALE GENOMIC DNA]</scope>
    <source>
        <strain evidence="13">MA3014</strain>
    </source>
</reference>
<evidence type="ECO:0000256" key="6">
    <source>
        <dbReference type="ARBA" id="ARBA00023284"/>
    </source>
</evidence>
<keyword evidence="6 10" id="KW-0676">Redox-active center</keyword>
<dbReference type="Pfam" id="PF00085">
    <property type="entry name" value="Thioredoxin"/>
    <property type="match status" value="1"/>
</dbReference>
<sequence>MMVKKITTAEFNSMDKSGVSVLDFNATWCGPCKMLAPVLEEVSEELADQAKFYSIDTDENPDLAKEYGIMNIPAVIILKDGQKVDMNIGFVPKDNLKEFVSKNL</sequence>
<feature type="site" description="Deprotonates C-terminal active site Cys" evidence="9">
    <location>
        <position position="23"/>
    </location>
</feature>
<comment type="similarity">
    <text evidence="1 8">Belongs to the thioredoxin family.</text>
</comment>
<keyword evidence="4" id="KW-0249">Electron transport</keyword>
<evidence type="ECO:0000256" key="8">
    <source>
        <dbReference type="PIRNR" id="PIRNR000077"/>
    </source>
</evidence>
<dbReference type="PANTHER" id="PTHR45663">
    <property type="entry name" value="GEO12009P1"/>
    <property type="match status" value="1"/>
</dbReference>
<dbReference type="GO" id="GO:0015035">
    <property type="term" value="F:protein-disulfide reductase activity"/>
    <property type="evidence" value="ECO:0007669"/>
    <property type="project" value="UniProtKB-UniRule"/>
</dbReference>
<feature type="active site" description="Nucleophile" evidence="9">
    <location>
        <position position="29"/>
    </location>
</feature>
<dbReference type="Gene3D" id="3.40.30.10">
    <property type="entry name" value="Glutaredoxin"/>
    <property type="match status" value="1"/>
</dbReference>
<evidence type="ECO:0000256" key="7">
    <source>
        <dbReference type="NCBIfam" id="TIGR01068"/>
    </source>
</evidence>
<dbReference type="CDD" id="cd02947">
    <property type="entry name" value="TRX_family"/>
    <property type="match status" value="1"/>
</dbReference>
<dbReference type="PRINTS" id="PR00421">
    <property type="entry name" value="THIOREDOXIN"/>
</dbReference>
<feature type="active site" description="Nucleophile" evidence="9">
    <location>
        <position position="32"/>
    </location>
</feature>
<dbReference type="PIRSF" id="PIRSF000077">
    <property type="entry name" value="Thioredoxin"/>
    <property type="match status" value="1"/>
</dbReference>
<dbReference type="PANTHER" id="PTHR45663:SF11">
    <property type="entry name" value="GEO12009P1"/>
    <property type="match status" value="1"/>
</dbReference>
<evidence type="ECO:0000259" key="11">
    <source>
        <dbReference type="PROSITE" id="PS51352"/>
    </source>
</evidence>
<gene>
    <name evidence="12" type="primary">trxA</name>
    <name evidence="12" type="ORF">FXF36_10150</name>
</gene>
<feature type="site" description="Contributes to redox potential value" evidence="9">
    <location>
        <position position="30"/>
    </location>
</feature>
<dbReference type="OrthoDB" id="9790390at2"/>
<evidence type="ECO:0000256" key="2">
    <source>
        <dbReference type="ARBA" id="ARBA00020570"/>
    </source>
</evidence>
<dbReference type="InterPro" id="IPR036249">
    <property type="entry name" value="Thioredoxin-like_sf"/>
</dbReference>
<evidence type="ECO:0000256" key="3">
    <source>
        <dbReference type="ARBA" id="ARBA00022448"/>
    </source>
</evidence>
<dbReference type="Proteomes" id="UP000327030">
    <property type="component" value="Chromosome 1"/>
</dbReference>
<evidence type="ECO:0000256" key="1">
    <source>
        <dbReference type="ARBA" id="ARBA00008987"/>
    </source>
</evidence>
<organism evidence="12 13">
    <name type="scientific">Pseudobutyrivibrio xylanivorans</name>
    <dbReference type="NCBI Taxonomy" id="185007"/>
    <lineage>
        <taxon>Bacteria</taxon>
        <taxon>Bacillati</taxon>
        <taxon>Bacillota</taxon>
        <taxon>Clostridia</taxon>
        <taxon>Lachnospirales</taxon>
        <taxon>Lachnospiraceae</taxon>
        <taxon>Pseudobutyrivibrio</taxon>
    </lineage>
</organism>
<evidence type="ECO:0000256" key="9">
    <source>
        <dbReference type="PIRSR" id="PIRSR000077-1"/>
    </source>
</evidence>
<dbReference type="GO" id="GO:0005829">
    <property type="term" value="C:cytosol"/>
    <property type="evidence" value="ECO:0007669"/>
    <property type="project" value="TreeGrafter"/>
</dbReference>
<feature type="domain" description="Thioredoxin" evidence="11">
    <location>
        <begin position="1"/>
        <end position="104"/>
    </location>
</feature>
<dbReference type="NCBIfam" id="TIGR01068">
    <property type="entry name" value="thioredoxin"/>
    <property type="match status" value="1"/>
</dbReference>
<accession>A0A5P6VRF4</accession>
<evidence type="ECO:0000256" key="10">
    <source>
        <dbReference type="PIRSR" id="PIRSR000077-4"/>
    </source>
</evidence>
<feature type="disulfide bond" description="Redox-active" evidence="10">
    <location>
        <begin position="29"/>
        <end position="32"/>
    </location>
</feature>